<sequence>MYDMTTITTAAPATDDQRAPLQAASLLALIERIAENVDAETEALRDDPKFDLKSSNVRKSRHLYELGRAFKNVNRDELGPQHHEAMAILRTRLQRNEAAIKAHLSAVSEIASIIQDVIERAQADGTYSANAFGSG</sequence>
<accession>A0ABY5MI42</accession>
<keyword evidence="2" id="KW-1185">Reference proteome</keyword>
<dbReference type="EMBL" id="CP030941">
    <property type="protein sequence ID" value="UUP16836.1"/>
    <property type="molecule type" value="Genomic_DNA"/>
</dbReference>
<dbReference type="RefSeq" id="WP_338529235.1">
    <property type="nucleotide sequence ID" value="NZ_CP030941.1"/>
</dbReference>
<gene>
    <name evidence="1" type="ORF">NTH_01283</name>
</gene>
<protein>
    <recommendedName>
        <fullName evidence="3">Flagellar protein FlgN</fullName>
    </recommendedName>
</protein>
<evidence type="ECO:0008006" key="3">
    <source>
        <dbReference type="Google" id="ProtNLM"/>
    </source>
</evidence>
<evidence type="ECO:0000313" key="2">
    <source>
        <dbReference type="Proteomes" id="UP001342418"/>
    </source>
</evidence>
<name>A0ABY5MI42_9HYPH</name>
<evidence type="ECO:0000313" key="1">
    <source>
        <dbReference type="EMBL" id="UUP16836.1"/>
    </source>
</evidence>
<reference evidence="1 2" key="1">
    <citation type="submission" date="2018-07" db="EMBL/GenBank/DDBJ databases">
        <title>Genome sequence of Nitratireductor thuwali#1536.</title>
        <authorList>
            <person name="Michoud G."/>
            <person name="Merlino G."/>
            <person name="Sefrji F.O."/>
            <person name="Daffonchio D."/>
        </authorList>
    </citation>
    <scope>NUCLEOTIDE SEQUENCE [LARGE SCALE GENOMIC DNA]</scope>
    <source>
        <strain evidence="2">Nit1536</strain>
    </source>
</reference>
<organism evidence="1 2">
    <name type="scientific">Nitratireductor thuwali</name>
    <dbReference type="NCBI Taxonomy" id="2267699"/>
    <lineage>
        <taxon>Bacteria</taxon>
        <taxon>Pseudomonadati</taxon>
        <taxon>Pseudomonadota</taxon>
        <taxon>Alphaproteobacteria</taxon>
        <taxon>Hyphomicrobiales</taxon>
        <taxon>Phyllobacteriaceae</taxon>
        <taxon>Nitratireductor</taxon>
    </lineage>
</organism>
<proteinExistence type="predicted"/>
<dbReference type="Proteomes" id="UP001342418">
    <property type="component" value="Chromosome"/>
</dbReference>